<accession>A0A9K3PYC3</accession>
<comment type="caution">
    <text evidence="2">The sequence shown here is derived from an EMBL/GenBank/DDBJ whole genome shotgun (WGS) entry which is preliminary data.</text>
</comment>
<dbReference type="AlphaFoldDB" id="A0A9K3PYC3"/>
<evidence type="ECO:0000313" key="2">
    <source>
        <dbReference type="EMBL" id="KAG7361679.1"/>
    </source>
</evidence>
<sequence>MASHSSSNTSNNLSPTTNEGPQVAFAPPSPLFKDPSYDWSLDMRNNPTLETKFLVVVKEKILEACSKYKLILPERSLRWLEDHGGHYEMYTHPDAFESKTSSKYRRMSREERYSVFLSKDHLHVAVSPRFGNCSLAPLTLTNYEKLCRMFWNFLAIIGDYDSMLILLITDNGWTFVPSINHKSIIAFVKHRFLPAKTPLYVEGTSDCPLVDIYQKQVSSEGTVNNRDWLKSFFAALNLLHRHNNQIGTYREFCQSCYLEFSKGSCEPCLRHPHHQAFSCSGNPTTSTSIDNLKRWLDKESQDRLYCITKRQALFPSDISDIQQMLHCKQYDLEYLKFYVMILNSLDCAMRVDGFSKVEFSHFEAHTAMWMVHKEVGIEYLVQSVKEKTDQSLQLYKIGFKHRHPKMCFLRHLLVYVHCTSHKSGYLYREKVHPYSEAATPQQSDNSHVSHKQCLWWIQAQLKRCQSSLQSANKKLRFGTHSLPFSFYLFGTLGGCTNFEELMRNARHSHDRTARGYYQDSIVIAEEVKRNDVLAASQDVWPFESRLLAEVGVNLERLQRFDPSHLRLFTLAQAAEFFVQSMLGVLPSNPNYRTPSYLLQLAYKDDHPKVRPEEQFKNVLLQLVPHENHSQVMSAFHLYLNAASLEYQFPSTHPTNLVVPVANTAGIGPTEPAANTGSLVPTNESVVPTNDITSDWPRAATLSSTVSGVSPASRNELATRRLANTGFINPTNGRTHNAPPSGNPLLQLPQLTGDAARALNSVTTKMVCRCNAKCSQAKRVKNYRLRPGFVSAIARTKGEIVITALFRWVVEIAAIGILEAPKSKPPLRNPMGLYDVDECYLLGRRRFRTDRRLFHCYMNAFHCCLSRCHGFQLESFLGAVDSVNFAVRDTNGFFKGCSQCMR</sequence>
<protein>
    <submittedName>
        <fullName evidence="2">Uncharacterized protein</fullName>
    </submittedName>
</protein>
<proteinExistence type="predicted"/>
<evidence type="ECO:0000313" key="3">
    <source>
        <dbReference type="Proteomes" id="UP000693970"/>
    </source>
</evidence>
<reference evidence="2" key="1">
    <citation type="journal article" date="2021" name="Sci. Rep.">
        <title>Diploid genomic architecture of Nitzschia inconspicua, an elite biomass production diatom.</title>
        <authorList>
            <person name="Oliver A."/>
            <person name="Podell S."/>
            <person name="Pinowska A."/>
            <person name="Traller J.C."/>
            <person name="Smith S.R."/>
            <person name="McClure R."/>
            <person name="Beliaev A."/>
            <person name="Bohutskyi P."/>
            <person name="Hill E.A."/>
            <person name="Rabines A."/>
            <person name="Zheng H."/>
            <person name="Allen L.Z."/>
            <person name="Kuo A."/>
            <person name="Grigoriev I.V."/>
            <person name="Allen A.E."/>
            <person name="Hazlebeck D."/>
            <person name="Allen E.E."/>
        </authorList>
    </citation>
    <scope>NUCLEOTIDE SEQUENCE</scope>
    <source>
        <strain evidence="2">Hildebrandi</strain>
    </source>
</reference>
<dbReference type="OrthoDB" id="78751at2759"/>
<reference evidence="2" key="2">
    <citation type="submission" date="2021-04" db="EMBL/GenBank/DDBJ databases">
        <authorList>
            <person name="Podell S."/>
        </authorList>
    </citation>
    <scope>NUCLEOTIDE SEQUENCE</scope>
    <source>
        <strain evidence="2">Hildebrandi</strain>
    </source>
</reference>
<dbReference type="EMBL" id="JAGRRH010000013">
    <property type="protein sequence ID" value="KAG7361679.1"/>
    <property type="molecule type" value="Genomic_DNA"/>
</dbReference>
<keyword evidence="3" id="KW-1185">Reference proteome</keyword>
<organism evidence="2 3">
    <name type="scientific">Nitzschia inconspicua</name>
    <dbReference type="NCBI Taxonomy" id="303405"/>
    <lineage>
        <taxon>Eukaryota</taxon>
        <taxon>Sar</taxon>
        <taxon>Stramenopiles</taxon>
        <taxon>Ochrophyta</taxon>
        <taxon>Bacillariophyta</taxon>
        <taxon>Bacillariophyceae</taxon>
        <taxon>Bacillariophycidae</taxon>
        <taxon>Bacillariales</taxon>
        <taxon>Bacillariaceae</taxon>
        <taxon>Nitzschia</taxon>
    </lineage>
</organism>
<name>A0A9K3PYC3_9STRA</name>
<dbReference type="Proteomes" id="UP000693970">
    <property type="component" value="Unassembled WGS sequence"/>
</dbReference>
<evidence type="ECO:0000256" key="1">
    <source>
        <dbReference type="SAM" id="MobiDB-lite"/>
    </source>
</evidence>
<gene>
    <name evidence="2" type="ORF">IV203_036780</name>
</gene>
<feature type="region of interest" description="Disordered" evidence="1">
    <location>
        <begin position="1"/>
        <end position="27"/>
    </location>
</feature>
<feature type="compositionally biased region" description="Low complexity" evidence="1">
    <location>
        <begin position="1"/>
        <end position="18"/>
    </location>
</feature>